<dbReference type="SUPFAM" id="SSF81321">
    <property type="entry name" value="Family A G protein-coupled receptor-like"/>
    <property type="match status" value="1"/>
</dbReference>
<keyword evidence="6" id="KW-0472">Membrane</keyword>
<keyword evidence="2" id="KW-0297">G-protein coupled receptor</keyword>
<name>A0ABP1QPR0_9HEXA</name>
<evidence type="ECO:0000256" key="6">
    <source>
        <dbReference type="SAM" id="Phobius"/>
    </source>
</evidence>
<evidence type="ECO:0000256" key="4">
    <source>
        <dbReference type="ARBA" id="ARBA00023224"/>
    </source>
</evidence>
<evidence type="ECO:0000256" key="2">
    <source>
        <dbReference type="ARBA" id="ARBA00023040"/>
    </source>
</evidence>
<feature type="region of interest" description="Disordered" evidence="5">
    <location>
        <begin position="38"/>
        <end position="80"/>
    </location>
</feature>
<organism evidence="8 9">
    <name type="scientific">Orchesella dallaii</name>
    <dbReference type="NCBI Taxonomy" id="48710"/>
    <lineage>
        <taxon>Eukaryota</taxon>
        <taxon>Metazoa</taxon>
        <taxon>Ecdysozoa</taxon>
        <taxon>Arthropoda</taxon>
        <taxon>Hexapoda</taxon>
        <taxon>Collembola</taxon>
        <taxon>Entomobryomorpha</taxon>
        <taxon>Entomobryoidea</taxon>
        <taxon>Orchesellidae</taxon>
        <taxon>Orchesellinae</taxon>
        <taxon>Orchesella</taxon>
    </lineage>
</organism>
<keyword evidence="6" id="KW-1133">Transmembrane helix</keyword>
<evidence type="ECO:0000256" key="3">
    <source>
        <dbReference type="ARBA" id="ARBA00023170"/>
    </source>
</evidence>
<comment type="caution">
    <text evidence="8">The sequence shown here is derived from an EMBL/GenBank/DDBJ whole genome shotgun (WGS) entry which is preliminary data.</text>
</comment>
<keyword evidence="9" id="KW-1185">Reference proteome</keyword>
<evidence type="ECO:0000313" key="9">
    <source>
        <dbReference type="Proteomes" id="UP001642540"/>
    </source>
</evidence>
<protein>
    <submittedName>
        <fullName evidence="8">Uncharacterized protein</fullName>
    </submittedName>
</protein>
<evidence type="ECO:0000256" key="7">
    <source>
        <dbReference type="SAM" id="SignalP"/>
    </source>
</evidence>
<feature type="signal peptide" evidence="7">
    <location>
        <begin position="1"/>
        <end position="18"/>
    </location>
</feature>
<dbReference type="PANTHER" id="PTHR24243:SF208">
    <property type="entry name" value="PYROKININ-1 RECEPTOR"/>
    <property type="match status" value="1"/>
</dbReference>
<dbReference type="PANTHER" id="PTHR24243">
    <property type="entry name" value="G-PROTEIN COUPLED RECEPTOR"/>
    <property type="match status" value="1"/>
</dbReference>
<evidence type="ECO:0000256" key="1">
    <source>
        <dbReference type="ARBA" id="ARBA00004141"/>
    </source>
</evidence>
<dbReference type="EMBL" id="CAXLJM020000038">
    <property type="protein sequence ID" value="CAL8106672.1"/>
    <property type="molecule type" value="Genomic_DNA"/>
</dbReference>
<keyword evidence="3" id="KW-0675">Receptor</keyword>
<comment type="subcellular location">
    <subcellularLocation>
        <location evidence="1">Membrane</location>
        <topology evidence="1">Multi-pass membrane protein</topology>
    </subcellularLocation>
</comment>
<accession>A0ABP1QPR0</accession>
<keyword evidence="6" id="KW-0812">Transmembrane</keyword>
<reference evidence="8 9" key="1">
    <citation type="submission" date="2024-08" db="EMBL/GenBank/DDBJ databases">
        <authorList>
            <person name="Cucini C."/>
            <person name="Frati F."/>
        </authorList>
    </citation>
    <scope>NUCLEOTIDE SEQUENCE [LARGE SCALE GENOMIC DNA]</scope>
</reference>
<proteinExistence type="predicted"/>
<feature type="chain" id="PRO_5045116311" evidence="7">
    <location>
        <begin position="19"/>
        <end position="192"/>
    </location>
</feature>
<dbReference type="Proteomes" id="UP001642540">
    <property type="component" value="Unassembled WGS sequence"/>
</dbReference>
<evidence type="ECO:0000313" key="8">
    <source>
        <dbReference type="EMBL" id="CAL8106672.1"/>
    </source>
</evidence>
<keyword evidence="7" id="KW-0732">Signal</keyword>
<dbReference type="Gene3D" id="1.20.1070.10">
    <property type="entry name" value="Rhodopsin 7-helix transmembrane proteins"/>
    <property type="match status" value="1"/>
</dbReference>
<feature type="transmembrane region" description="Helical" evidence="6">
    <location>
        <begin position="156"/>
        <end position="177"/>
    </location>
</feature>
<gene>
    <name evidence="8" type="ORF">ODALV1_LOCUS12430</name>
</gene>
<evidence type="ECO:0000256" key="5">
    <source>
        <dbReference type="SAM" id="MobiDB-lite"/>
    </source>
</evidence>
<sequence>MGTMLVLVLTTGVTFLATFSPPGSVAATAEGYLYPSSSPLPPGIPTQESGAVKPTPSSSHGDPYHYSPPPEDPIPIADGGAASVSISAPSSSASIASGVISGDEIDEIDSIYGHFSPGLPITTEPSANRTVEETLAQELAAISIRDSLSVAVPMTVVYVVILLSGLLGNISTCIVIAKNTYMHTATNYYLFR</sequence>
<keyword evidence="4" id="KW-0807">Transducer</keyword>